<dbReference type="Proteomes" id="UP000811619">
    <property type="component" value="Unassembled WGS sequence"/>
</dbReference>
<dbReference type="EMBL" id="SRPY01000268">
    <property type="protein sequence ID" value="KAG5926450.1"/>
    <property type="molecule type" value="Genomic_DNA"/>
</dbReference>
<feature type="compositionally biased region" description="Basic and acidic residues" evidence="1">
    <location>
        <begin position="11"/>
        <end position="22"/>
    </location>
</feature>
<evidence type="ECO:0000256" key="1">
    <source>
        <dbReference type="SAM" id="MobiDB-lite"/>
    </source>
</evidence>
<dbReference type="AlphaFoldDB" id="A0A8K0NLP1"/>
<name>A0A8K0NLP1_9HYPO</name>
<accession>A0A8K0NLP1</accession>
<comment type="caution">
    <text evidence="2">The sequence shown here is derived from an EMBL/GenBank/DDBJ whole genome shotgun (WGS) entry which is preliminary data.</text>
</comment>
<evidence type="ECO:0000313" key="3">
    <source>
        <dbReference type="Proteomes" id="UP000811619"/>
    </source>
</evidence>
<gene>
    <name evidence="2" type="ORF">E4U42_003296</name>
</gene>
<reference evidence="2" key="1">
    <citation type="journal article" date="2020" name="bioRxiv">
        <title>Whole genome comparisons of ergot fungi reveals the divergence and evolution of species within the genus Claviceps are the result of varying mechanisms driving genome evolution and host range expansion.</title>
        <authorList>
            <person name="Wyka S.A."/>
            <person name="Mondo S.J."/>
            <person name="Liu M."/>
            <person name="Dettman J."/>
            <person name="Nalam V."/>
            <person name="Broders K.D."/>
        </authorList>
    </citation>
    <scope>NUCLEOTIDE SEQUENCE</scope>
    <source>
        <strain evidence="2">CCC 489</strain>
    </source>
</reference>
<keyword evidence="3" id="KW-1185">Reference proteome</keyword>
<feature type="compositionally biased region" description="Basic residues" evidence="1">
    <location>
        <begin position="23"/>
        <end position="32"/>
    </location>
</feature>
<evidence type="ECO:0000313" key="2">
    <source>
        <dbReference type="EMBL" id="KAG5926450.1"/>
    </source>
</evidence>
<proteinExistence type="predicted"/>
<feature type="region of interest" description="Disordered" evidence="1">
    <location>
        <begin position="1"/>
        <end position="64"/>
    </location>
</feature>
<protein>
    <submittedName>
        <fullName evidence="2">Uncharacterized protein</fullName>
    </submittedName>
</protein>
<sequence length="64" mass="7409">MHLVAWTLPRDGYHRGRPDNRHLVPKTRRKQIPKYPDPRPPNAEAQHQQSLGIGAEQYTEAKEA</sequence>
<organism evidence="2 3">
    <name type="scientific">Claviceps africana</name>
    <dbReference type="NCBI Taxonomy" id="83212"/>
    <lineage>
        <taxon>Eukaryota</taxon>
        <taxon>Fungi</taxon>
        <taxon>Dikarya</taxon>
        <taxon>Ascomycota</taxon>
        <taxon>Pezizomycotina</taxon>
        <taxon>Sordariomycetes</taxon>
        <taxon>Hypocreomycetidae</taxon>
        <taxon>Hypocreales</taxon>
        <taxon>Clavicipitaceae</taxon>
        <taxon>Claviceps</taxon>
    </lineage>
</organism>